<dbReference type="Gene3D" id="2.40.160.10">
    <property type="entry name" value="Porin"/>
    <property type="match status" value="1"/>
</dbReference>
<comment type="subcellular location">
    <subcellularLocation>
        <location evidence="1">Cell outer membrane</location>
        <topology evidence="1">Multi-pass membrane protein</topology>
    </subcellularLocation>
</comment>
<protein>
    <recommendedName>
        <fullName evidence="5">Porin domain-containing protein</fullName>
    </recommendedName>
</protein>
<dbReference type="SUPFAM" id="SSF56935">
    <property type="entry name" value="Porins"/>
    <property type="match status" value="1"/>
</dbReference>
<feature type="signal peptide" evidence="4">
    <location>
        <begin position="1"/>
        <end position="24"/>
    </location>
</feature>
<reference evidence="6 7" key="1">
    <citation type="journal article" date="2017" name="Antonie Van Leeuwenhoek">
        <title>Phylogenomic resolution of the bacterial genus Pantoea and its relationship with Erwinia and Tatumella.</title>
        <authorList>
            <person name="Palmer M."/>
            <person name="Steenkamp E.T."/>
            <person name="Coetzee M.P."/>
            <person name="Chan W.Y."/>
            <person name="van Zyl E."/>
            <person name="De Maayer P."/>
            <person name="Coutinho T.A."/>
            <person name="Blom J."/>
            <person name="Smits T.H."/>
            <person name="Duffy B."/>
            <person name="Venter S.N."/>
        </authorList>
    </citation>
    <scope>NUCLEOTIDE SEQUENCE [LARGE SCALE GENOMIC DNA]</scope>
    <source>
        <strain evidence="6 7">LMG 2657</strain>
    </source>
</reference>
<dbReference type="Pfam" id="PF13609">
    <property type="entry name" value="Porin_4"/>
    <property type="match status" value="1"/>
</dbReference>
<dbReference type="STRING" id="55209.HA50_25575"/>
<dbReference type="GO" id="GO:0009279">
    <property type="term" value="C:cell outer membrane"/>
    <property type="evidence" value="ECO:0007669"/>
    <property type="project" value="UniProtKB-SubCell"/>
</dbReference>
<keyword evidence="2 4" id="KW-0732">Signal</keyword>
<keyword evidence="3" id="KW-0472">Membrane</keyword>
<dbReference type="InterPro" id="IPR023614">
    <property type="entry name" value="Porin_dom_sf"/>
</dbReference>
<organism evidence="6 7">
    <name type="scientific">Pantoea cypripedii</name>
    <name type="common">Pectobacterium cypripedii</name>
    <name type="synonym">Erwinia cypripedii</name>
    <dbReference type="NCBI Taxonomy" id="55209"/>
    <lineage>
        <taxon>Bacteria</taxon>
        <taxon>Pseudomonadati</taxon>
        <taxon>Pseudomonadota</taxon>
        <taxon>Gammaproteobacteria</taxon>
        <taxon>Enterobacterales</taxon>
        <taxon>Erwiniaceae</taxon>
        <taxon>Pantoea</taxon>
    </lineage>
</organism>
<evidence type="ECO:0000256" key="3">
    <source>
        <dbReference type="ARBA" id="ARBA00023136"/>
    </source>
</evidence>
<dbReference type="InterPro" id="IPR033900">
    <property type="entry name" value="Gram_neg_porin_domain"/>
</dbReference>
<dbReference type="AlphaFoldDB" id="A0A1X1EM53"/>
<name>A0A1X1EM53_PANCY</name>
<dbReference type="OrthoDB" id="6674170at2"/>
<proteinExistence type="predicted"/>
<dbReference type="InterPro" id="IPR050298">
    <property type="entry name" value="Gram-neg_bact_OMP"/>
</dbReference>
<evidence type="ECO:0000256" key="1">
    <source>
        <dbReference type="ARBA" id="ARBA00004571"/>
    </source>
</evidence>
<dbReference type="PANTHER" id="PTHR34501">
    <property type="entry name" value="PROTEIN YDDL-RELATED"/>
    <property type="match status" value="1"/>
</dbReference>
<evidence type="ECO:0000313" key="7">
    <source>
        <dbReference type="Proteomes" id="UP000193749"/>
    </source>
</evidence>
<dbReference type="GO" id="GO:0015288">
    <property type="term" value="F:porin activity"/>
    <property type="evidence" value="ECO:0007669"/>
    <property type="project" value="InterPro"/>
</dbReference>
<feature type="domain" description="Porin" evidence="5">
    <location>
        <begin position="12"/>
        <end position="356"/>
    </location>
</feature>
<dbReference type="RefSeq" id="WP_084879672.1">
    <property type="nucleotide sequence ID" value="NZ_JAGGMY010000002.1"/>
</dbReference>
<comment type="caution">
    <text evidence="6">The sequence shown here is derived from an EMBL/GenBank/DDBJ whole genome shotgun (WGS) entry which is preliminary data.</text>
</comment>
<feature type="chain" id="PRO_5012891237" description="Porin domain-containing protein" evidence="4">
    <location>
        <begin position="25"/>
        <end position="378"/>
    </location>
</feature>
<dbReference type="PANTHER" id="PTHR34501:SF2">
    <property type="entry name" value="OUTER MEMBRANE PORIN F-RELATED"/>
    <property type="match status" value="1"/>
</dbReference>
<accession>A0A1X1EM53</accession>
<evidence type="ECO:0000313" key="6">
    <source>
        <dbReference type="EMBL" id="ORM89956.1"/>
    </source>
</evidence>
<dbReference type="EMBL" id="MLJI01000002">
    <property type="protein sequence ID" value="ORM89956.1"/>
    <property type="molecule type" value="Genomic_DNA"/>
</dbReference>
<evidence type="ECO:0000256" key="4">
    <source>
        <dbReference type="SAM" id="SignalP"/>
    </source>
</evidence>
<keyword evidence="7" id="KW-1185">Reference proteome</keyword>
<dbReference type="Proteomes" id="UP000193749">
    <property type="component" value="Unassembled WGS sequence"/>
</dbReference>
<gene>
    <name evidence="6" type="ORF">HA50_25575</name>
</gene>
<dbReference type="CDD" id="cd00342">
    <property type="entry name" value="gram_neg_porins"/>
    <property type="match status" value="1"/>
</dbReference>
<sequence>MKKLTTSLCLTTATLLAVANSAHAEITILEKNKDSNALLAPLSLQFGGSIRPEFIFNNGPEPGYYKNGHDGGTRFRFSGDYALSQHTSVIAMYEVGVDLAKAAGWDSHYPEGKQRDTQRKLYAGIKDDRYGTLTYGHQYGIYYEVVGMKSDVWDNDGHAGGTGIGINGNYDGANRAKNSIKYKNTFGDLTVYANYLLPEDNLNAGDGLFYRRNSGQGLGFDYNLTKSLTLSAAYSITNATMRDNDYNEKKYHQQLSGTALTWQPGNWYIVGTASYYKDFVPSTRYSTVDHYFAGSGYGLESFVGYTFNIDAPWFKSVQPYIAADSLRLKGDEEYHANHTYLGVGSNFGHGLSLYVERTIASTSDNEADATWITLFYDF</sequence>
<evidence type="ECO:0000259" key="5">
    <source>
        <dbReference type="Pfam" id="PF13609"/>
    </source>
</evidence>
<evidence type="ECO:0000256" key="2">
    <source>
        <dbReference type="ARBA" id="ARBA00022729"/>
    </source>
</evidence>